<dbReference type="GO" id="GO:0030253">
    <property type="term" value="P:protein secretion by the type I secretion system"/>
    <property type="evidence" value="ECO:0007669"/>
    <property type="project" value="InterPro"/>
</dbReference>
<evidence type="ECO:0000259" key="12">
    <source>
        <dbReference type="PROSITE" id="PS50990"/>
    </source>
</evidence>
<dbReference type="GO" id="GO:0034040">
    <property type="term" value="F:ATPase-coupled lipid transmembrane transporter activity"/>
    <property type="evidence" value="ECO:0007669"/>
    <property type="project" value="TreeGrafter"/>
</dbReference>
<dbReference type="InterPro" id="IPR027417">
    <property type="entry name" value="P-loop_NTPase"/>
</dbReference>
<dbReference type="InterPro" id="IPR039421">
    <property type="entry name" value="Type_1_exporter"/>
</dbReference>
<feature type="transmembrane region" description="Helical" evidence="9">
    <location>
        <begin position="154"/>
        <end position="176"/>
    </location>
</feature>
<keyword evidence="2" id="KW-0813">Transport</keyword>
<dbReference type="AlphaFoldDB" id="C6BVF8"/>
<feature type="domain" description="ABC transporter" evidence="10">
    <location>
        <begin position="470"/>
        <end position="705"/>
    </location>
</feature>
<dbReference type="Gene3D" id="3.90.70.10">
    <property type="entry name" value="Cysteine proteinases"/>
    <property type="match status" value="1"/>
</dbReference>
<evidence type="ECO:0000256" key="9">
    <source>
        <dbReference type="SAM" id="Phobius"/>
    </source>
</evidence>
<dbReference type="GO" id="GO:0005886">
    <property type="term" value="C:plasma membrane"/>
    <property type="evidence" value="ECO:0007669"/>
    <property type="project" value="UniProtKB-SubCell"/>
</dbReference>
<dbReference type="Pfam" id="PF00664">
    <property type="entry name" value="ABC_membrane"/>
    <property type="match status" value="1"/>
</dbReference>
<dbReference type="GO" id="GO:0140359">
    <property type="term" value="F:ABC-type transporter activity"/>
    <property type="evidence" value="ECO:0007669"/>
    <property type="project" value="InterPro"/>
</dbReference>
<evidence type="ECO:0000259" key="11">
    <source>
        <dbReference type="PROSITE" id="PS50929"/>
    </source>
</evidence>
<dbReference type="Gene3D" id="3.40.50.300">
    <property type="entry name" value="P-loop containing nucleotide triphosphate hydrolases"/>
    <property type="match status" value="1"/>
</dbReference>
<dbReference type="PROSITE" id="PS50990">
    <property type="entry name" value="PEPTIDASE_C39"/>
    <property type="match status" value="1"/>
</dbReference>
<dbReference type="InterPro" id="IPR017871">
    <property type="entry name" value="ABC_transporter-like_CS"/>
</dbReference>
<sequence length="718" mass="80086">MQHDTQSAALDSGLECLVFIARFHNIPVSTESVRHEHPPRGEFMDSIEILRAAKSIKLKAKEARKDFDELSILPTPAMFLGHDGVWKVLGRVSDGTALIRDPRKDSAELVKEEELEKDWGGQVIMLTRMGILPEGLRKFNLSWFIPSIIKYKKLFGEVLLASFFLQIFALVTPLFFQVVVDKVLVNKGLTTLDVLAVGLLIVSVFEVVLGGMRTWLFSHTAYRVDVMLGARLFNHMVKLPIAYFNSRRVGDSVARVRELESLRRFLTGSTLTLIIDLCFTVVFFVAMLCYSPLLTGVVAAIIPLYVILSFCITPILRKFLEDKFQRGAENQAFLVETISDIHTVKAMAVEPQFQRRWEDTIANYVRSAFRADNLGNFAVQATQFINKLTTVLVIWFGARAVIAGDMSIGQLVAFNMFAQRVSGPILRLAKVWQDLQQAGVSLERLGDILNNPTEAVNNAATNPGTIKGQIRFENVSFRYRPDGPFILDNINLTVNPGESIGIVGRSGSGKSTLTSLLQRFYPPENGRVLVDGIDLNLVEVSWLRRQIGVVLQESKLFNRDVRENIALSDPGVDMNRVMHAAALAGAHDFILELAEGYSTMVGEQGSTLSGGQRQRIAIARALLTNPRILILDEATSALDYESEHIIQNNMSAISQNRTVMVIAHRLSTIRLCDRIIVMDKGKIVEQGTHSDLIAQNGYYRKLWDYQNKDMGGGSEEAA</sequence>
<keyword evidence="14" id="KW-1185">Reference proteome</keyword>
<dbReference type="eggNOG" id="COG2274">
    <property type="taxonomic scope" value="Bacteria"/>
</dbReference>
<dbReference type="PROSITE" id="PS50929">
    <property type="entry name" value="ABC_TM1F"/>
    <property type="match status" value="1"/>
</dbReference>
<name>C6BVF8_MARSD</name>
<dbReference type="PROSITE" id="PS50893">
    <property type="entry name" value="ABC_TRANSPORTER_2"/>
    <property type="match status" value="1"/>
</dbReference>
<reference evidence="13 14" key="1">
    <citation type="submission" date="2009-06" db="EMBL/GenBank/DDBJ databases">
        <title>Complete sequence of Desulfovibrio salexigens DSM 2638.</title>
        <authorList>
            <consortium name="US DOE Joint Genome Institute"/>
            <person name="Lucas S."/>
            <person name="Copeland A."/>
            <person name="Lapidus A."/>
            <person name="Glavina del Rio T."/>
            <person name="Tice H."/>
            <person name="Bruce D."/>
            <person name="Goodwin L."/>
            <person name="Pitluck S."/>
            <person name="Munk A.C."/>
            <person name="Brettin T."/>
            <person name="Detter J.C."/>
            <person name="Han C."/>
            <person name="Tapia R."/>
            <person name="Larimer F."/>
            <person name="Land M."/>
            <person name="Hauser L."/>
            <person name="Kyrpides N."/>
            <person name="Anderson I."/>
            <person name="Wall J.D."/>
            <person name="Arkin A.P."/>
            <person name="Dehal P."/>
            <person name="Chivian D."/>
            <person name="Giles B."/>
            <person name="Hazen T.C."/>
        </authorList>
    </citation>
    <scope>NUCLEOTIDE SEQUENCE [LARGE SCALE GENOMIC DNA]</scope>
    <source>
        <strain evidence="14">ATCC 14822 / DSM 2638 / NCIMB 8403 / VKM B-1763</strain>
    </source>
</reference>
<dbReference type="Proteomes" id="UP000002601">
    <property type="component" value="Chromosome"/>
</dbReference>
<evidence type="ECO:0000256" key="7">
    <source>
        <dbReference type="ARBA" id="ARBA00022989"/>
    </source>
</evidence>
<dbReference type="InterPro" id="IPR036640">
    <property type="entry name" value="ABC1_TM_sf"/>
</dbReference>
<dbReference type="GO" id="GO:0005524">
    <property type="term" value="F:ATP binding"/>
    <property type="evidence" value="ECO:0007669"/>
    <property type="project" value="UniProtKB-KW"/>
</dbReference>
<dbReference type="OrthoDB" id="9760168at2"/>
<dbReference type="RefSeq" id="WP_015851949.1">
    <property type="nucleotide sequence ID" value="NC_012881.1"/>
</dbReference>
<accession>C6BVF8</accession>
<keyword evidence="5" id="KW-0547">Nucleotide-binding</keyword>
<dbReference type="KEGG" id="dsa:Desal_2073"/>
<dbReference type="GO" id="GO:0016887">
    <property type="term" value="F:ATP hydrolysis activity"/>
    <property type="evidence" value="ECO:0007669"/>
    <property type="project" value="InterPro"/>
</dbReference>
<dbReference type="FunFam" id="3.40.50.300:FF:000299">
    <property type="entry name" value="ABC transporter ATP-binding protein/permease"/>
    <property type="match status" value="1"/>
</dbReference>
<dbReference type="InterPro" id="IPR005074">
    <property type="entry name" value="Peptidase_C39"/>
</dbReference>
<comment type="subcellular location">
    <subcellularLocation>
        <location evidence="1">Cell membrane</location>
        <topology evidence="1">Multi-pass membrane protein</topology>
    </subcellularLocation>
</comment>
<feature type="transmembrane region" description="Helical" evidence="9">
    <location>
        <begin position="293"/>
        <end position="316"/>
    </location>
</feature>
<dbReference type="CDD" id="cd18588">
    <property type="entry name" value="ABC_6TM_CyaB_HlyB_like"/>
    <property type="match status" value="1"/>
</dbReference>
<dbReference type="STRING" id="526222.Desal_2073"/>
<dbReference type="Pfam" id="PF00005">
    <property type="entry name" value="ABC_tran"/>
    <property type="match status" value="1"/>
</dbReference>
<evidence type="ECO:0000256" key="8">
    <source>
        <dbReference type="ARBA" id="ARBA00023136"/>
    </source>
</evidence>
<dbReference type="HOGENOM" id="CLU_000604_84_3_7"/>
<dbReference type="Gene3D" id="1.20.1560.10">
    <property type="entry name" value="ABC transporter type 1, transmembrane domain"/>
    <property type="match status" value="1"/>
</dbReference>
<keyword evidence="3" id="KW-1003">Cell membrane</keyword>
<gene>
    <name evidence="13" type="ordered locus">Desal_2073</name>
</gene>
<evidence type="ECO:0000256" key="3">
    <source>
        <dbReference type="ARBA" id="ARBA00022475"/>
    </source>
</evidence>
<evidence type="ECO:0000256" key="2">
    <source>
        <dbReference type="ARBA" id="ARBA00022448"/>
    </source>
</evidence>
<feature type="transmembrane region" description="Helical" evidence="9">
    <location>
        <begin position="188"/>
        <end position="209"/>
    </location>
</feature>
<keyword evidence="6" id="KW-0067">ATP-binding</keyword>
<evidence type="ECO:0000256" key="6">
    <source>
        <dbReference type="ARBA" id="ARBA00022840"/>
    </source>
</evidence>
<evidence type="ECO:0000256" key="5">
    <source>
        <dbReference type="ARBA" id="ARBA00022741"/>
    </source>
</evidence>
<dbReference type="PANTHER" id="PTHR24221">
    <property type="entry name" value="ATP-BINDING CASSETTE SUB-FAMILY B"/>
    <property type="match status" value="1"/>
</dbReference>
<dbReference type="FunFam" id="1.20.1560.10:FF:000056">
    <property type="entry name" value="Alpha-hemolysin translocation ATP-binding protein HlyB"/>
    <property type="match status" value="1"/>
</dbReference>
<dbReference type="SUPFAM" id="SSF90123">
    <property type="entry name" value="ABC transporter transmembrane region"/>
    <property type="match status" value="1"/>
</dbReference>
<evidence type="ECO:0000256" key="4">
    <source>
        <dbReference type="ARBA" id="ARBA00022692"/>
    </source>
</evidence>
<keyword evidence="8 9" id="KW-0472">Membrane</keyword>
<dbReference type="InterPro" id="IPR011527">
    <property type="entry name" value="ABC1_TM_dom"/>
</dbReference>
<dbReference type="EMBL" id="CP001649">
    <property type="protein sequence ID" value="ACS80133.1"/>
    <property type="molecule type" value="Genomic_DNA"/>
</dbReference>
<dbReference type="NCBIfam" id="TIGR01846">
    <property type="entry name" value="type_I_sec_HlyB"/>
    <property type="match status" value="1"/>
</dbReference>
<organism evidence="13 14">
    <name type="scientific">Maridesulfovibrio salexigens (strain ATCC 14822 / DSM 2638 / NCIMB 8403 / VKM B-1763)</name>
    <name type="common">Desulfovibrio salexigens</name>
    <dbReference type="NCBI Taxonomy" id="526222"/>
    <lineage>
        <taxon>Bacteria</taxon>
        <taxon>Pseudomonadati</taxon>
        <taxon>Thermodesulfobacteriota</taxon>
        <taxon>Desulfovibrionia</taxon>
        <taxon>Desulfovibrionales</taxon>
        <taxon>Desulfovibrionaceae</taxon>
        <taxon>Maridesulfovibrio</taxon>
    </lineage>
</organism>
<dbReference type="InterPro" id="IPR010132">
    <property type="entry name" value="ATPase_T1SS_HlyB"/>
</dbReference>
<dbReference type="PANTHER" id="PTHR24221:SF647">
    <property type="entry name" value="BLL6336 PROTEIN"/>
    <property type="match status" value="1"/>
</dbReference>
<dbReference type="InterPro" id="IPR003593">
    <property type="entry name" value="AAA+_ATPase"/>
</dbReference>
<protein>
    <submittedName>
        <fullName evidence="13">Type I secretion system ATPase</fullName>
    </submittedName>
</protein>
<dbReference type="GO" id="GO:0008233">
    <property type="term" value="F:peptidase activity"/>
    <property type="evidence" value="ECO:0007669"/>
    <property type="project" value="InterPro"/>
</dbReference>
<dbReference type="PROSITE" id="PS00211">
    <property type="entry name" value="ABC_TRANSPORTER_1"/>
    <property type="match status" value="1"/>
</dbReference>
<keyword evidence="4 9" id="KW-0812">Transmembrane</keyword>
<dbReference type="SUPFAM" id="SSF52540">
    <property type="entry name" value="P-loop containing nucleoside triphosphate hydrolases"/>
    <property type="match status" value="1"/>
</dbReference>
<feature type="domain" description="ABC transmembrane type-1" evidence="11">
    <location>
        <begin position="158"/>
        <end position="437"/>
    </location>
</feature>
<dbReference type="GO" id="GO:0030256">
    <property type="term" value="C:type I protein secretion system complex"/>
    <property type="evidence" value="ECO:0007669"/>
    <property type="project" value="InterPro"/>
</dbReference>
<evidence type="ECO:0000313" key="13">
    <source>
        <dbReference type="EMBL" id="ACS80133.1"/>
    </source>
</evidence>
<evidence type="ECO:0000313" key="14">
    <source>
        <dbReference type="Proteomes" id="UP000002601"/>
    </source>
</evidence>
<dbReference type="InterPro" id="IPR003439">
    <property type="entry name" value="ABC_transporter-like_ATP-bd"/>
</dbReference>
<dbReference type="SMART" id="SM00382">
    <property type="entry name" value="AAA"/>
    <property type="match status" value="1"/>
</dbReference>
<dbReference type="Pfam" id="PF03412">
    <property type="entry name" value="Peptidase_C39"/>
    <property type="match status" value="1"/>
</dbReference>
<keyword evidence="7 9" id="KW-1133">Transmembrane helix</keyword>
<evidence type="ECO:0000256" key="1">
    <source>
        <dbReference type="ARBA" id="ARBA00004651"/>
    </source>
</evidence>
<evidence type="ECO:0000259" key="10">
    <source>
        <dbReference type="PROSITE" id="PS50893"/>
    </source>
</evidence>
<proteinExistence type="predicted"/>
<feature type="domain" description="Peptidase C39" evidence="12">
    <location>
        <begin position="6"/>
        <end position="126"/>
    </location>
</feature>
<feature type="transmembrane region" description="Helical" evidence="9">
    <location>
        <begin position="265"/>
        <end position="287"/>
    </location>
</feature>
<dbReference type="GO" id="GO:0006508">
    <property type="term" value="P:proteolysis"/>
    <property type="evidence" value="ECO:0007669"/>
    <property type="project" value="InterPro"/>
</dbReference>